<dbReference type="SUPFAM" id="SSF51126">
    <property type="entry name" value="Pectin lyase-like"/>
    <property type="match status" value="1"/>
</dbReference>
<evidence type="ECO:0000313" key="3">
    <source>
        <dbReference type="EMBL" id="ADZ10486.1"/>
    </source>
</evidence>
<dbReference type="Gene3D" id="2.60.40.1220">
    <property type="match status" value="3"/>
</dbReference>
<dbReference type="Gene3D" id="2.60.40.10">
    <property type="entry name" value="Immunoglobulins"/>
    <property type="match status" value="1"/>
</dbReference>
<dbReference type="InterPro" id="IPR011050">
    <property type="entry name" value="Pectin_lyase_fold/virulence"/>
</dbReference>
<name>F0TCU6_METLA</name>
<dbReference type="InterPro" id="IPR014755">
    <property type="entry name" value="Cu-Rt/internalin_Ig-like"/>
</dbReference>
<feature type="domain" description="SbsA Ig-like" evidence="2">
    <location>
        <begin position="392"/>
        <end position="482"/>
    </location>
</feature>
<evidence type="ECO:0000256" key="1">
    <source>
        <dbReference type="ARBA" id="ARBA00022729"/>
    </source>
</evidence>
<sequence>MTIIVSGTVSAASYNVTPGPNAIKIAINNAHSGDTLNLNGTYYEHDLVVNKNLTIRGSNQSGDSRSVIDAQKNGRVFLINSGVKLNLNYLQLVNGYASSNKTNPNGGAIYNNKGTLSVNDTKINSNYANYGGGIYNYKGTVNLSNSLVFLSAAYYNGGGIYNIGTMTLKNATIFENVARYNYGGGLYNFGTININNSKFFENSAKYGGGGIYNNLYTAKITQTNIFLNNAPKGGGVYNNIGTLNMTFCRITNNHLYHGCDFFNVAGKVCIPYNWWGTNKKPTTDIIYGYTNIKSWLVLSIKASQNLIPFGGQSNITADFLHDSNGFYHNPSYGYVPDGIPVYFTTDLGNINSSARTLKGAATAILYSGDISGIANVTATDNQTTVSTLVNIDTIAPSVTNIDPKNNMLNVKPNKIITITFSEPIKMGNGQIYITNIQGQIIPITTSIYNNTLNITPTNLLNSNLYTLTLNSSSITDIAGNGIENWSSVFGVGIPPKVVSVDPTNNAYNIPSNKVISVTFNESIKIGNGQIYLKNSDGSLIPISISSVGNKLQITPNNNLNEDYYTIILNIGSITGLNDNPIDNWNSTFSTGLSPTVSSINPSNNAVNVVPSKVITIAFNEPIKIGNEQITLQDSNGKLIAITTSVNNNILTITPVNNLTEDKYFVTLLFGSVTDLAGNPVAYWNSTFSVGISPYVFSSDPANNSINFAKNKPITIIFDEPIKPGLMNITLTNSGTPILFTTTVSDKTLTITPTTALDPLTLYTVTLNPGSVVDNAGNPSTFYTISFRTEA</sequence>
<dbReference type="STRING" id="877455.Metbo_2272"/>
<evidence type="ECO:0000259" key="2">
    <source>
        <dbReference type="Pfam" id="PF13205"/>
    </source>
</evidence>
<dbReference type="AlphaFoldDB" id="F0TCU6"/>
<dbReference type="RefSeq" id="WP_013645837.1">
    <property type="nucleotide sequence ID" value="NC_015216.1"/>
</dbReference>
<organism evidence="3 4">
    <name type="scientific">Methanobacterium lacus (strain AL-21)</name>
    <dbReference type="NCBI Taxonomy" id="877455"/>
    <lineage>
        <taxon>Archaea</taxon>
        <taxon>Methanobacteriati</taxon>
        <taxon>Methanobacteriota</taxon>
        <taxon>Methanomada group</taxon>
        <taxon>Methanobacteria</taxon>
        <taxon>Methanobacteriales</taxon>
        <taxon>Methanobacteriaceae</taxon>
        <taxon>Methanobacterium</taxon>
    </lineage>
</organism>
<dbReference type="KEGG" id="mel:Metbo_2272"/>
<dbReference type="InterPro" id="IPR032812">
    <property type="entry name" value="SbsA_Ig"/>
</dbReference>
<dbReference type="InterPro" id="IPR013783">
    <property type="entry name" value="Ig-like_fold"/>
</dbReference>
<keyword evidence="1" id="KW-0732">Signal</keyword>
<dbReference type="Proteomes" id="UP000007490">
    <property type="component" value="Chromosome"/>
</dbReference>
<proteinExistence type="predicted"/>
<reference evidence="3 4" key="2">
    <citation type="journal article" date="2014" name="Int. J. Syst. Evol. Microbiol.">
        <title>Methanobacterium paludis sp. nov. and a novel strain of Methanobacterium lacus isolated from northern peatlands.</title>
        <authorList>
            <person name="Cadillo-Quiroz H."/>
            <person name="Brauer S.L."/>
            <person name="Goodson N."/>
            <person name="Yavitt J.B."/>
            <person name="Zinder S.H."/>
        </authorList>
    </citation>
    <scope>NUCLEOTIDE SEQUENCE [LARGE SCALE GENOMIC DNA]</scope>
    <source>
        <strain evidence="3 4">AL-21</strain>
    </source>
</reference>
<protein>
    <submittedName>
        <fullName evidence="3">Polymorphic membrane protein Chlamydia</fullName>
    </submittedName>
</protein>
<dbReference type="GeneID" id="10278738"/>
<feature type="domain" description="SbsA Ig-like" evidence="2">
    <location>
        <begin position="594"/>
        <end position="683"/>
    </location>
</feature>
<feature type="domain" description="SbsA Ig-like" evidence="2">
    <location>
        <begin position="493"/>
        <end position="590"/>
    </location>
</feature>
<feature type="domain" description="SbsA Ig-like" evidence="2">
    <location>
        <begin position="692"/>
        <end position="788"/>
    </location>
</feature>
<dbReference type="HOGENOM" id="CLU_013416_0_0_2"/>
<keyword evidence="4" id="KW-1185">Reference proteome</keyword>
<gene>
    <name evidence="3" type="ordered locus">Metbo_2272</name>
</gene>
<dbReference type="Pfam" id="PF13205">
    <property type="entry name" value="Big_5"/>
    <property type="match status" value="4"/>
</dbReference>
<reference evidence="4" key="1">
    <citation type="submission" date="2011-02" db="EMBL/GenBank/DDBJ databases">
        <title>Complete sequence of Methanobacterium sp. AL-21.</title>
        <authorList>
            <consortium name="US DOE Joint Genome Institute"/>
            <person name="Lucas S."/>
            <person name="Copeland A."/>
            <person name="Lapidus A."/>
            <person name="Cheng J.-F."/>
            <person name="Goodwin L."/>
            <person name="Pitluck S."/>
            <person name="Chertkov O."/>
            <person name="Detter J.C."/>
            <person name="Han C."/>
            <person name="Tapia R."/>
            <person name="Land M."/>
            <person name="Hauser L."/>
            <person name="Kyrpides N."/>
            <person name="Ivanova N."/>
            <person name="Mikhailova N."/>
            <person name="Pagani I."/>
            <person name="Cadillo-Quiroz H."/>
            <person name="Imachi H."/>
            <person name="Zinder S."/>
            <person name="Liu W."/>
            <person name="Woyke T."/>
        </authorList>
    </citation>
    <scope>NUCLEOTIDE SEQUENCE [LARGE SCALE GENOMIC DNA]</scope>
    <source>
        <strain evidence="4">AL-21</strain>
    </source>
</reference>
<evidence type="ECO:0000313" key="4">
    <source>
        <dbReference type="Proteomes" id="UP000007490"/>
    </source>
</evidence>
<accession>F0TCU6</accession>
<dbReference type="EMBL" id="CP002551">
    <property type="protein sequence ID" value="ADZ10486.1"/>
    <property type="molecule type" value="Genomic_DNA"/>
</dbReference>
<dbReference type="OrthoDB" id="78475at2157"/>
<dbReference type="eggNOG" id="arCOG02552">
    <property type="taxonomic scope" value="Archaea"/>
</dbReference>